<feature type="compositionally biased region" description="Polar residues" evidence="1">
    <location>
        <begin position="124"/>
        <end position="140"/>
    </location>
</feature>
<evidence type="ECO:0000313" key="2">
    <source>
        <dbReference type="EMBL" id="KAJ1099051.1"/>
    </source>
</evidence>
<feature type="region of interest" description="Disordered" evidence="1">
    <location>
        <begin position="1"/>
        <end position="46"/>
    </location>
</feature>
<proteinExistence type="predicted"/>
<evidence type="ECO:0000313" key="3">
    <source>
        <dbReference type="Proteomes" id="UP001066276"/>
    </source>
</evidence>
<organism evidence="2 3">
    <name type="scientific">Pleurodeles waltl</name>
    <name type="common">Iberian ribbed newt</name>
    <dbReference type="NCBI Taxonomy" id="8319"/>
    <lineage>
        <taxon>Eukaryota</taxon>
        <taxon>Metazoa</taxon>
        <taxon>Chordata</taxon>
        <taxon>Craniata</taxon>
        <taxon>Vertebrata</taxon>
        <taxon>Euteleostomi</taxon>
        <taxon>Amphibia</taxon>
        <taxon>Batrachia</taxon>
        <taxon>Caudata</taxon>
        <taxon>Salamandroidea</taxon>
        <taxon>Salamandridae</taxon>
        <taxon>Pleurodelinae</taxon>
        <taxon>Pleurodeles</taxon>
    </lineage>
</organism>
<sequence>MDCDRAAGSRDTTARPDARRKTGAALRTSGREVHPITPPSTMADPMQGATMDCILQEISVEGRRLEGMDNAMTLLTAETKSMRLDIAGFQSRVTGLEQMWITKNGVSKDFDGPEDLQDFLEGLQAQTQSMDTASPTQTCLGQVEARSSRIPPLEKRDGPP</sequence>
<name>A0AAV7M5I7_PLEWA</name>
<reference evidence="2" key="1">
    <citation type="journal article" date="2022" name="bioRxiv">
        <title>Sequencing and chromosome-scale assembly of the giantPleurodeles waltlgenome.</title>
        <authorList>
            <person name="Brown T."/>
            <person name="Elewa A."/>
            <person name="Iarovenko S."/>
            <person name="Subramanian E."/>
            <person name="Araus A.J."/>
            <person name="Petzold A."/>
            <person name="Susuki M."/>
            <person name="Suzuki K.-i.T."/>
            <person name="Hayashi T."/>
            <person name="Toyoda A."/>
            <person name="Oliveira C."/>
            <person name="Osipova E."/>
            <person name="Leigh N.D."/>
            <person name="Simon A."/>
            <person name="Yun M.H."/>
        </authorList>
    </citation>
    <scope>NUCLEOTIDE SEQUENCE</scope>
    <source>
        <strain evidence="2">20211129_DDA</strain>
        <tissue evidence="2">Liver</tissue>
    </source>
</reference>
<gene>
    <name evidence="2" type="ORF">NDU88_004155</name>
</gene>
<keyword evidence="3" id="KW-1185">Reference proteome</keyword>
<comment type="caution">
    <text evidence="2">The sequence shown here is derived from an EMBL/GenBank/DDBJ whole genome shotgun (WGS) entry which is preliminary data.</text>
</comment>
<evidence type="ECO:0000256" key="1">
    <source>
        <dbReference type="SAM" id="MobiDB-lite"/>
    </source>
</evidence>
<accession>A0AAV7M5I7</accession>
<dbReference type="EMBL" id="JANPWB010000014">
    <property type="protein sequence ID" value="KAJ1099051.1"/>
    <property type="molecule type" value="Genomic_DNA"/>
</dbReference>
<dbReference type="AlphaFoldDB" id="A0AAV7M5I7"/>
<protein>
    <submittedName>
        <fullName evidence="2">Uncharacterized protein</fullName>
    </submittedName>
</protein>
<feature type="region of interest" description="Disordered" evidence="1">
    <location>
        <begin position="124"/>
        <end position="160"/>
    </location>
</feature>
<dbReference type="Proteomes" id="UP001066276">
    <property type="component" value="Chromosome 10"/>
</dbReference>
<feature type="compositionally biased region" description="Basic and acidic residues" evidence="1">
    <location>
        <begin position="1"/>
        <end position="20"/>
    </location>
</feature>